<keyword evidence="2" id="KW-1185">Reference proteome</keyword>
<name>A0ACC2K2S2_PERAE</name>
<evidence type="ECO:0000313" key="2">
    <source>
        <dbReference type="Proteomes" id="UP001234297"/>
    </source>
</evidence>
<accession>A0ACC2K2S2</accession>
<reference evidence="1 2" key="1">
    <citation type="journal article" date="2022" name="Hortic Res">
        <title>A haplotype resolved chromosomal level avocado genome allows analysis of novel avocado genes.</title>
        <authorList>
            <person name="Nath O."/>
            <person name="Fletcher S.J."/>
            <person name="Hayward A."/>
            <person name="Shaw L.M."/>
            <person name="Masouleh A.K."/>
            <person name="Furtado A."/>
            <person name="Henry R.J."/>
            <person name="Mitter N."/>
        </authorList>
    </citation>
    <scope>NUCLEOTIDE SEQUENCE [LARGE SCALE GENOMIC DNA]</scope>
    <source>
        <strain evidence="2">cv. Hass</strain>
    </source>
</reference>
<organism evidence="1 2">
    <name type="scientific">Persea americana</name>
    <name type="common">Avocado</name>
    <dbReference type="NCBI Taxonomy" id="3435"/>
    <lineage>
        <taxon>Eukaryota</taxon>
        <taxon>Viridiplantae</taxon>
        <taxon>Streptophyta</taxon>
        <taxon>Embryophyta</taxon>
        <taxon>Tracheophyta</taxon>
        <taxon>Spermatophyta</taxon>
        <taxon>Magnoliopsida</taxon>
        <taxon>Magnoliidae</taxon>
        <taxon>Laurales</taxon>
        <taxon>Lauraceae</taxon>
        <taxon>Persea</taxon>
    </lineage>
</organism>
<comment type="caution">
    <text evidence="1">The sequence shown here is derived from an EMBL/GenBank/DDBJ whole genome shotgun (WGS) entry which is preliminary data.</text>
</comment>
<proteinExistence type="predicted"/>
<dbReference type="Proteomes" id="UP001234297">
    <property type="component" value="Chromosome 12"/>
</dbReference>
<dbReference type="EMBL" id="CM056820">
    <property type="protein sequence ID" value="KAJ8615288.1"/>
    <property type="molecule type" value="Genomic_DNA"/>
</dbReference>
<evidence type="ECO:0000313" key="1">
    <source>
        <dbReference type="EMBL" id="KAJ8615288.1"/>
    </source>
</evidence>
<gene>
    <name evidence="1" type="ORF">MRB53_034660</name>
</gene>
<protein>
    <submittedName>
        <fullName evidence="1">Uncharacterized protein</fullName>
    </submittedName>
</protein>
<sequence length="216" mass="24436">MVKEHLEENGMDKTYTRWVFHGEAFEEMSEDEDVDGGVGVEQRCDGLQEILADVCVGRYEMDINVKNIPQGEASSSHGPSAADEDTQPSDVISNDLDPQPFNAMLNDLHLPLYPGSIQVFYLKETKLRGDWKVVQIIKPRNVYDVLEVDEEEEDSIGGDVFQQEEQLEVDGIVRHHQTPDLMDNEENDEEVEPLSLNRTDVDAYEVDANVVVINVE</sequence>